<dbReference type="GO" id="GO:0003677">
    <property type="term" value="F:DNA binding"/>
    <property type="evidence" value="ECO:0007669"/>
    <property type="project" value="InterPro"/>
</dbReference>
<reference evidence="5 6" key="2">
    <citation type="submission" date="2021-10" db="EMBL/GenBank/DDBJ databases">
        <authorList>
            <person name="Piombo E."/>
        </authorList>
    </citation>
    <scope>NUCLEOTIDE SEQUENCE [LARGE SCALE GENOMIC DNA]</scope>
</reference>
<proteinExistence type="predicted"/>
<feature type="compositionally biased region" description="Basic and acidic residues" evidence="3">
    <location>
        <begin position="658"/>
        <end position="668"/>
    </location>
</feature>
<dbReference type="InterPro" id="IPR052761">
    <property type="entry name" value="Fungal_Detox/Toxin_TFs"/>
</dbReference>
<keyword evidence="6" id="KW-1185">Reference proteome</keyword>
<dbReference type="AlphaFoldDB" id="A0A9N9XZX9"/>
<evidence type="ECO:0000313" key="5">
    <source>
        <dbReference type="EMBL" id="CAG9985065.1"/>
    </source>
</evidence>
<feature type="region of interest" description="Disordered" evidence="3">
    <location>
        <begin position="45"/>
        <end position="65"/>
    </location>
</feature>
<dbReference type="SMART" id="SM00906">
    <property type="entry name" value="Fungal_trans"/>
    <property type="match status" value="1"/>
</dbReference>
<dbReference type="SMART" id="SM00066">
    <property type="entry name" value="GAL4"/>
    <property type="match status" value="1"/>
</dbReference>
<dbReference type="GO" id="GO:0000981">
    <property type="term" value="F:DNA-binding transcription factor activity, RNA polymerase II-specific"/>
    <property type="evidence" value="ECO:0007669"/>
    <property type="project" value="InterPro"/>
</dbReference>
<evidence type="ECO:0000256" key="3">
    <source>
        <dbReference type="SAM" id="MobiDB-lite"/>
    </source>
</evidence>
<name>A0A9N9XZX9_9HYPO</name>
<evidence type="ECO:0000256" key="2">
    <source>
        <dbReference type="ARBA" id="ARBA00023242"/>
    </source>
</evidence>
<dbReference type="InterPro" id="IPR001138">
    <property type="entry name" value="Zn2Cys6_DnaBD"/>
</dbReference>
<keyword evidence="1" id="KW-0479">Metal-binding</keyword>
<dbReference type="EMBL" id="CABFNO020001394">
    <property type="protein sequence ID" value="CAG9985065.1"/>
    <property type="molecule type" value="Genomic_DNA"/>
</dbReference>
<organism evidence="5 6">
    <name type="scientific">Clonostachys byssicola</name>
    <dbReference type="NCBI Taxonomy" id="160290"/>
    <lineage>
        <taxon>Eukaryota</taxon>
        <taxon>Fungi</taxon>
        <taxon>Dikarya</taxon>
        <taxon>Ascomycota</taxon>
        <taxon>Pezizomycotina</taxon>
        <taxon>Sordariomycetes</taxon>
        <taxon>Hypocreomycetidae</taxon>
        <taxon>Hypocreales</taxon>
        <taxon>Bionectriaceae</taxon>
        <taxon>Clonostachys</taxon>
    </lineage>
</organism>
<dbReference type="Gene3D" id="4.10.240.10">
    <property type="entry name" value="Zn(2)-C6 fungal-type DNA-binding domain"/>
    <property type="match status" value="1"/>
</dbReference>
<dbReference type="PROSITE" id="PS00463">
    <property type="entry name" value="ZN2_CY6_FUNGAL_1"/>
    <property type="match status" value="1"/>
</dbReference>
<dbReference type="CDD" id="cd12148">
    <property type="entry name" value="fungal_TF_MHR"/>
    <property type="match status" value="1"/>
</dbReference>
<sequence length="726" mass="81142">MANDCPDHITPSSGCLAENESCALPTPESLGVDCPSPSLVLSTSPISNLAPKPDSHRTGPLAKPVSGRATRACLGCRSRKVRCDVTRRWPCGNCKWTDRACIVRDRRPRKSSTFRLYDLYNVAEDEQCEQSPRNDNYAEGDSPCSQSLSSHCSDSNSAVTTKSRSCSKPNKEYMPKQSRSDQVSISDPFSPVMSLPWFIRPLHWGIDTGDLDFLLSKGALSLPSHALQLALVRAYVDNIYSHIPIIDLSHFLECITATDQVAPRVSLLLYQAILAAGTACVRIEDLKEAGFQTRKSARRIFLDKVRLLYDFNCELDQQIVVQVLLLMSLAYEEPVGRRSSFYWLDTAISQAFASKLHYDPSMLGLALPIQTLRIRRRLWWCCYNLDRLVSLGTGRTRMISEDDFNVSMPDVSDFEPFQHVRGDATAHSTVCSCDGSDQGYSDLALLFIEQTRLCRLLDGNECSSRNLPCTWQGLDWAIGGSHNANWPFRRLEHHLSEWYSALPSKARYRPIVQDDLGRKGTAAAAVNRSFLHLTFNMAMLNAYQSRLGLLPEQDIGTSYETEACEVLMNHAAGRISHIMGNIEANGLEFCLHPGAMHFAISASEVHLERLNKLDIVAQAKHNQCARVVELMQEAYFVPSQSRHLRPSPSSPSASHCSQVEREGYTEKTGRLPEPISWEFDISQSVTSQAVSTCNMADVESLSPELQTTERWMTGPLDAFHNFENSM</sequence>
<dbReference type="GO" id="GO:0006351">
    <property type="term" value="P:DNA-templated transcription"/>
    <property type="evidence" value="ECO:0007669"/>
    <property type="project" value="InterPro"/>
</dbReference>
<evidence type="ECO:0000259" key="4">
    <source>
        <dbReference type="PROSITE" id="PS50048"/>
    </source>
</evidence>
<evidence type="ECO:0000313" key="6">
    <source>
        <dbReference type="Proteomes" id="UP000754883"/>
    </source>
</evidence>
<dbReference type="CDD" id="cd00067">
    <property type="entry name" value="GAL4"/>
    <property type="match status" value="1"/>
</dbReference>
<dbReference type="OrthoDB" id="5121955at2759"/>
<accession>A0A9N9XZX9</accession>
<evidence type="ECO:0000256" key="1">
    <source>
        <dbReference type="ARBA" id="ARBA00022723"/>
    </source>
</evidence>
<comment type="caution">
    <text evidence="5">The sequence shown here is derived from an EMBL/GenBank/DDBJ whole genome shotgun (WGS) entry which is preliminary data.</text>
</comment>
<feature type="domain" description="Zn(2)-C6 fungal-type" evidence="4">
    <location>
        <begin position="72"/>
        <end position="103"/>
    </location>
</feature>
<dbReference type="Proteomes" id="UP000754883">
    <property type="component" value="Unassembled WGS sequence"/>
</dbReference>
<dbReference type="SUPFAM" id="SSF57701">
    <property type="entry name" value="Zn2/Cys6 DNA-binding domain"/>
    <property type="match status" value="1"/>
</dbReference>
<keyword evidence="2" id="KW-0539">Nucleus</keyword>
<feature type="region of interest" description="Disordered" evidence="3">
    <location>
        <begin position="641"/>
        <end position="668"/>
    </location>
</feature>
<dbReference type="PROSITE" id="PS50048">
    <property type="entry name" value="ZN2_CY6_FUNGAL_2"/>
    <property type="match status" value="1"/>
</dbReference>
<feature type="compositionally biased region" description="Low complexity" evidence="3">
    <location>
        <begin position="641"/>
        <end position="657"/>
    </location>
</feature>
<feature type="compositionally biased region" description="Polar residues" evidence="3">
    <location>
        <begin position="158"/>
        <end position="168"/>
    </location>
</feature>
<dbReference type="InterPro" id="IPR007219">
    <property type="entry name" value="XnlR_reg_dom"/>
</dbReference>
<dbReference type="GO" id="GO:0008270">
    <property type="term" value="F:zinc ion binding"/>
    <property type="evidence" value="ECO:0007669"/>
    <property type="project" value="InterPro"/>
</dbReference>
<dbReference type="PANTHER" id="PTHR47425">
    <property type="entry name" value="FARB-RELATED"/>
    <property type="match status" value="1"/>
</dbReference>
<dbReference type="InterPro" id="IPR036864">
    <property type="entry name" value="Zn2-C6_fun-type_DNA-bd_sf"/>
</dbReference>
<gene>
    <name evidence="5" type="ORF">CBYS24578_00006742</name>
</gene>
<dbReference type="Pfam" id="PF04082">
    <property type="entry name" value="Fungal_trans"/>
    <property type="match status" value="1"/>
</dbReference>
<feature type="region of interest" description="Disordered" evidence="3">
    <location>
        <begin position="149"/>
        <end position="185"/>
    </location>
</feature>
<reference evidence="6" key="1">
    <citation type="submission" date="2019-06" db="EMBL/GenBank/DDBJ databases">
        <authorList>
            <person name="Broberg M."/>
        </authorList>
    </citation>
    <scope>NUCLEOTIDE SEQUENCE [LARGE SCALE GENOMIC DNA]</scope>
</reference>
<protein>
    <recommendedName>
        <fullName evidence="4">Zn(2)-C6 fungal-type domain-containing protein</fullName>
    </recommendedName>
</protein>
<dbReference type="PANTHER" id="PTHR47425:SF3">
    <property type="entry name" value="ZN(II)2CYS6 TRANSCRIPTION FACTOR (EUROFUNG)"/>
    <property type="match status" value="1"/>
</dbReference>